<dbReference type="Proteomes" id="UP000814033">
    <property type="component" value="Unassembled WGS sequence"/>
</dbReference>
<proteinExistence type="predicted"/>
<reference evidence="1" key="2">
    <citation type="journal article" date="2022" name="New Phytol.">
        <title>Evolutionary transition to the ectomycorrhizal habit in the genomes of a hyperdiverse lineage of mushroom-forming fungi.</title>
        <authorList>
            <person name="Looney B."/>
            <person name="Miyauchi S."/>
            <person name="Morin E."/>
            <person name="Drula E."/>
            <person name="Courty P.E."/>
            <person name="Kohler A."/>
            <person name="Kuo A."/>
            <person name="LaButti K."/>
            <person name="Pangilinan J."/>
            <person name="Lipzen A."/>
            <person name="Riley R."/>
            <person name="Andreopoulos W."/>
            <person name="He G."/>
            <person name="Johnson J."/>
            <person name="Nolan M."/>
            <person name="Tritt A."/>
            <person name="Barry K.W."/>
            <person name="Grigoriev I.V."/>
            <person name="Nagy L.G."/>
            <person name="Hibbett D."/>
            <person name="Henrissat B."/>
            <person name="Matheny P.B."/>
            <person name="Labbe J."/>
            <person name="Martin F.M."/>
        </authorList>
    </citation>
    <scope>NUCLEOTIDE SEQUENCE</scope>
    <source>
        <strain evidence="1">FP105234-sp</strain>
    </source>
</reference>
<evidence type="ECO:0000313" key="2">
    <source>
        <dbReference type="Proteomes" id="UP000814033"/>
    </source>
</evidence>
<feature type="non-terminal residue" evidence="1">
    <location>
        <position position="1"/>
    </location>
</feature>
<sequence>IQEWVPFRDTYIDELLRLDGRGDNSGVTQCTASECDSPWTSRCIDCVGTPLVCDHCLCQAHTREPLHRVQRWNGRHFEKYSLLDAGLCLQLGHDDGLCPNPRNSTTKLTVIDTSGVHTVAVRFCDCGTTRTFVQLLRLRCWPATIQRPRTAVTLRTCELFHALTLQGKMNAYDFWHGLARVTDGTGLKPAKNHYKDFIRVMRCFRNVRMAKRGGRGHDPAGIAATSIGELVVECPACPQPGRNMPDGWEDAPKDEKWKHAVFLAMDANFKLKLKNRGLSDVELAPGWSYFVEDGPYQKLIEKYVDQEEMKHCGSSFAAVDHANMPTHKRFSVNGVGAVICARHCFYRKSSIGDLQRGERYCSMDYVLLSTIAQTAAGIKTLVLSYDIACQFSKNFGIRMPQYPEEMRLDLDNVDVIFAVPKFHLLAHGEPCQVEFDLNKTEGVGRTCGEGIEAGWAETNGSALSTREMAPGSRHEGLDDFFGAINWRKTTSLGTQLARTLKEAVPALAQQTKVFEDSSATIPEAVRERWLAMVRAWDADHTCPNPYSEPAYVSTLGDIRLELAQEEAADVDRGVISLHEMSASVFLSVGLELEDLQRALRVKAKNSDSKTPAGRLALQEKRNALQHRVRSWQGIQKIYMPAVAAHLAAQAAMRRALAAENAAADTGVKIEDEPLYLPSAIPQPMWTQGFVAGLGEKYCRLRVGQAEDALHNLRRQIRLRAGLVHYKHIFVDGPGQNSNTRARNQITRLQDRIHKYASTYRVARSALLVVWPDGPWQHRLLELKDEHLRPPRDEEALAANLRTRGQLLGEGHREQLWIWRAMPHEARDIPGQAAEDLSEEEVHEGLRVDWMKARARVRRWDEEIQHVLQEMARSVRFLRHKATWWNSRVGVRHDVPPDIRDGLDAYAARHVTMYEELASSFQALWTKAAEAHSLSVPWAASSTSGPGDAGNGETEPPVAVMDVDGSVPLSGQLEAALVGESDSDSEDSETEVELSDDEDPAPNFL</sequence>
<evidence type="ECO:0000313" key="1">
    <source>
        <dbReference type="EMBL" id="KAI0044429.1"/>
    </source>
</evidence>
<keyword evidence="2" id="KW-1185">Reference proteome</keyword>
<gene>
    <name evidence="1" type="ORF">FA95DRAFT_1497025</name>
</gene>
<dbReference type="EMBL" id="MU275983">
    <property type="protein sequence ID" value="KAI0044429.1"/>
    <property type="molecule type" value="Genomic_DNA"/>
</dbReference>
<reference evidence="1" key="1">
    <citation type="submission" date="2021-02" db="EMBL/GenBank/DDBJ databases">
        <authorList>
            <consortium name="DOE Joint Genome Institute"/>
            <person name="Ahrendt S."/>
            <person name="Looney B.P."/>
            <person name="Miyauchi S."/>
            <person name="Morin E."/>
            <person name="Drula E."/>
            <person name="Courty P.E."/>
            <person name="Chicoki N."/>
            <person name="Fauchery L."/>
            <person name="Kohler A."/>
            <person name="Kuo A."/>
            <person name="Labutti K."/>
            <person name="Pangilinan J."/>
            <person name="Lipzen A."/>
            <person name="Riley R."/>
            <person name="Andreopoulos W."/>
            <person name="He G."/>
            <person name="Johnson J."/>
            <person name="Barry K.W."/>
            <person name="Grigoriev I.V."/>
            <person name="Nagy L."/>
            <person name="Hibbett D."/>
            <person name="Henrissat B."/>
            <person name="Matheny P.B."/>
            <person name="Labbe J."/>
            <person name="Martin F."/>
        </authorList>
    </citation>
    <scope>NUCLEOTIDE SEQUENCE</scope>
    <source>
        <strain evidence="1">FP105234-sp</strain>
    </source>
</reference>
<accession>A0ACB8RKE5</accession>
<comment type="caution">
    <text evidence="1">The sequence shown here is derived from an EMBL/GenBank/DDBJ whole genome shotgun (WGS) entry which is preliminary data.</text>
</comment>
<organism evidence="1 2">
    <name type="scientific">Auriscalpium vulgare</name>
    <dbReference type="NCBI Taxonomy" id="40419"/>
    <lineage>
        <taxon>Eukaryota</taxon>
        <taxon>Fungi</taxon>
        <taxon>Dikarya</taxon>
        <taxon>Basidiomycota</taxon>
        <taxon>Agaricomycotina</taxon>
        <taxon>Agaricomycetes</taxon>
        <taxon>Russulales</taxon>
        <taxon>Auriscalpiaceae</taxon>
        <taxon>Auriscalpium</taxon>
    </lineage>
</organism>
<name>A0ACB8RKE5_9AGAM</name>
<protein>
    <submittedName>
        <fullName evidence="1">Uncharacterized protein</fullName>
    </submittedName>
</protein>